<proteinExistence type="predicted"/>
<dbReference type="InterPro" id="IPR015867">
    <property type="entry name" value="N-reg_PII/ATP_PRibTrfase_C"/>
</dbReference>
<sequence length="102" mass="11241">MNPDLQQLTLVFPDELEGPVLDALGAIAPEQPYTLLHATGHGRDFAAASSRERVRGQVGRRVLWLVAPVGELTTLIGALRERIHSRDLVWWRAPVAAFGDFS</sequence>
<dbReference type="RefSeq" id="WP_068806131.1">
    <property type="nucleotide sequence ID" value="NZ_CP014671.1"/>
</dbReference>
<accession>A0A1B1YVV3</accession>
<dbReference type="Pfam" id="PF11582">
    <property type="entry name" value="DUF3240"/>
    <property type="match status" value="1"/>
</dbReference>
<name>A0A1B1YVV3_9GAMM</name>
<dbReference type="AlphaFoldDB" id="A0A1B1YVV3"/>
<dbReference type="OrthoDB" id="9180928at2"/>
<evidence type="ECO:0000313" key="1">
    <source>
        <dbReference type="EMBL" id="ANX04935.1"/>
    </source>
</evidence>
<evidence type="ECO:0000313" key="2">
    <source>
        <dbReference type="Proteomes" id="UP000092952"/>
    </source>
</evidence>
<dbReference type="InterPro" id="IPR021634">
    <property type="entry name" value="DUF3240"/>
</dbReference>
<dbReference type="KEGG" id="gbi:PG2T_12640"/>
<organism evidence="1 2">
    <name type="scientific">Immundisolibacter cernigliae</name>
    <dbReference type="NCBI Taxonomy" id="1810504"/>
    <lineage>
        <taxon>Bacteria</taxon>
        <taxon>Pseudomonadati</taxon>
        <taxon>Pseudomonadota</taxon>
        <taxon>Gammaproteobacteria</taxon>
        <taxon>Immundisolibacterales</taxon>
        <taxon>Immundisolibacteraceae</taxon>
        <taxon>Immundisolibacter</taxon>
    </lineage>
</organism>
<evidence type="ECO:0008006" key="3">
    <source>
        <dbReference type="Google" id="ProtNLM"/>
    </source>
</evidence>
<dbReference type="STRING" id="1810504.PG2T_12640"/>
<gene>
    <name evidence="1" type="ORF">PG2T_12640</name>
</gene>
<dbReference type="Gene3D" id="3.30.70.120">
    <property type="match status" value="1"/>
</dbReference>
<keyword evidence="2" id="KW-1185">Reference proteome</keyword>
<dbReference type="Proteomes" id="UP000092952">
    <property type="component" value="Chromosome"/>
</dbReference>
<dbReference type="EMBL" id="CP014671">
    <property type="protein sequence ID" value="ANX04935.1"/>
    <property type="molecule type" value="Genomic_DNA"/>
</dbReference>
<dbReference type="InParanoid" id="A0A1B1YVV3"/>
<reference evidence="2" key="1">
    <citation type="submission" date="2016-03" db="EMBL/GenBank/DDBJ databases">
        <title>Complete genome sequence of Solimmundus cernigliae, representing a novel lineage of polycyclic aromatic hydrocarbon degraders within the Gammaproteobacteria.</title>
        <authorList>
            <person name="Singleton D.R."/>
            <person name="Dickey A.N."/>
            <person name="Scholl E.H."/>
            <person name="Wright F.A."/>
            <person name="Aitken M.D."/>
        </authorList>
    </citation>
    <scope>NUCLEOTIDE SEQUENCE [LARGE SCALE GENOMIC DNA]</scope>
    <source>
        <strain evidence="2">TR3.2</strain>
    </source>
</reference>
<protein>
    <recommendedName>
        <fullName evidence="3">DUF3240 domain-containing protein</fullName>
    </recommendedName>
</protein>